<dbReference type="OrthoDB" id="10256233at2759"/>
<dbReference type="GO" id="GO:0003676">
    <property type="term" value="F:nucleic acid binding"/>
    <property type="evidence" value="ECO:0007669"/>
    <property type="project" value="InterPro"/>
</dbReference>
<proteinExistence type="predicted"/>
<dbReference type="Pfam" id="PF00271">
    <property type="entry name" value="Helicase_C"/>
    <property type="match status" value="1"/>
</dbReference>
<evidence type="ECO:0000256" key="2">
    <source>
        <dbReference type="ARBA" id="ARBA00022801"/>
    </source>
</evidence>
<dbReference type="GO" id="GO:0016787">
    <property type="term" value="F:hydrolase activity"/>
    <property type="evidence" value="ECO:0007669"/>
    <property type="project" value="UniProtKB-KW"/>
</dbReference>
<keyword evidence="3 8" id="KW-0347">Helicase</keyword>
<protein>
    <submittedName>
        <fullName evidence="8">Putative ATP-dependent RNA helicase DDX28</fullName>
    </submittedName>
</protein>
<evidence type="ECO:0000256" key="1">
    <source>
        <dbReference type="ARBA" id="ARBA00022741"/>
    </source>
</evidence>
<evidence type="ECO:0000256" key="4">
    <source>
        <dbReference type="ARBA" id="ARBA00022840"/>
    </source>
</evidence>
<dbReference type="SMART" id="SM00490">
    <property type="entry name" value="HELICc"/>
    <property type="match status" value="1"/>
</dbReference>
<organism evidence="8">
    <name type="scientific">Bactrocera dorsalis</name>
    <name type="common">Oriental fruit fly</name>
    <name type="synonym">Dacus dorsalis</name>
    <dbReference type="NCBI Taxonomy" id="27457"/>
    <lineage>
        <taxon>Eukaryota</taxon>
        <taxon>Metazoa</taxon>
        <taxon>Ecdysozoa</taxon>
        <taxon>Arthropoda</taxon>
        <taxon>Hexapoda</taxon>
        <taxon>Insecta</taxon>
        <taxon>Pterygota</taxon>
        <taxon>Neoptera</taxon>
        <taxon>Endopterygota</taxon>
        <taxon>Diptera</taxon>
        <taxon>Brachycera</taxon>
        <taxon>Muscomorpha</taxon>
        <taxon>Tephritoidea</taxon>
        <taxon>Tephritidae</taxon>
        <taxon>Bactrocera</taxon>
        <taxon>Bactrocera</taxon>
    </lineage>
</organism>
<accession>A0A034WBB6</accession>
<gene>
    <name evidence="8" type="primary">DDX28</name>
</gene>
<reference evidence="8" key="1">
    <citation type="journal article" date="2014" name="BMC Genomics">
        <title>Characterizing the developmental transcriptome of the oriental fruit fly, Bactrocera dorsalis (Diptera: Tephritidae) through comparative genomic analysis with Drosophila melanogaster utilizing modENCODE datasets.</title>
        <authorList>
            <person name="Geib S.M."/>
            <person name="Calla B."/>
            <person name="Hall B."/>
            <person name="Hou S."/>
            <person name="Manoukis N.C."/>
        </authorList>
    </citation>
    <scope>NUCLEOTIDE SEQUENCE</scope>
    <source>
        <strain evidence="8">Punador</strain>
    </source>
</reference>
<feature type="chain" id="PRO_5001562479" evidence="5">
    <location>
        <begin position="25"/>
        <end position="527"/>
    </location>
</feature>
<keyword evidence="2" id="KW-0378">Hydrolase</keyword>
<keyword evidence="4" id="KW-0067">ATP-binding</keyword>
<dbReference type="CDD" id="cd18787">
    <property type="entry name" value="SF2_C_DEAD"/>
    <property type="match status" value="1"/>
</dbReference>
<evidence type="ECO:0000256" key="5">
    <source>
        <dbReference type="SAM" id="SignalP"/>
    </source>
</evidence>
<dbReference type="PANTHER" id="PTHR47960">
    <property type="entry name" value="DEAD-BOX ATP-DEPENDENT RNA HELICASE 50"/>
    <property type="match status" value="1"/>
</dbReference>
<feature type="signal peptide" evidence="5">
    <location>
        <begin position="1"/>
        <end position="24"/>
    </location>
</feature>
<dbReference type="GO" id="GO:0004386">
    <property type="term" value="F:helicase activity"/>
    <property type="evidence" value="ECO:0007669"/>
    <property type="project" value="UniProtKB-KW"/>
</dbReference>
<evidence type="ECO:0000256" key="3">
    <source>
        <dbReference type="ARBA" id="ARBA00022806"/>
    </source>
</evidence>
<dbReference type="InterPro" id="IPR027417">
    <property type="entry name" value="P-loop_NTPase"/>
</dbReference>
<keyword evidence="1" id="KW-0547">Nucleotide-binding</keyword>
<dbReference type="InterPro" id="IPR011545">
    <property type="entry name" value="DEAD/DEAH_box_helicase_dom"/>
</dbReference>
<dbReference type="PROSITE" id="PS51194">
    <property type="entry name" value="HELICASE_CTER"/>
    <property type="match status" value="1"/>
</dbReference>
<dbReference type="AlphaFoldDB" id="A0A034WBB6"/>
<keyword evidence="5" id="KW-0732">Signal</keyword>
<dbReference type="EMBL" id="GAKP01007517">
    <property type="protein sequence ID" value="JAC51435.1"/>
    <property type="molecule type" value="Transcribed_RNA"/>
</dbReference>
<evidence type="ECO:0000259" key="6">
    <source>
        <dbReference type="PROSITE" id="PS51192"/>
    </source>
</evidence>
<dbReference type="Pfam" id="PF00270">
    <property type="entry name" value="DEAD"/>
    <property type="match status" value="1"/>
</dbReference>
<dbReference type="PROSITE" id="PS51192">
    <property type="entry name" value="HELICASE_ATP_BIND_1"/>
    <property type="match status" value="1"/>
</dbReference>
<dbReference type="CDD" id="cd17948">
    <property type="entry name" value="DEADc_DDX28"/>
    <property type="match status" value="1"/>
</dbReference>
<feature type="domain" description="Helicase C-terminal" evidence="7">
    <location>
        <begin position="339"/>
        <end position="506"/>
    </location>
</feature>
<dbReference type="InterPro" id="IPR014001">
    <property type="entry name" value="Helicase_ATP-bd"/>
</dbReference>
<sequence>MLKRSKNAAFLGMFRLYTTVTATAVKPNPGAALPKKQRPLISCKRTQFHLYVPAPADSDFGTIPLATSGWKHYKSKDDYMIFNATVSKADIQSEMIDIEDFLSSNNICFNEKLMENLRNDLNIKAFTNIQTKAIPKVYDSHHVLIAAETGCGKTLAYMLPILQQIIEQKQSQAEKINRKFNTPLAVIITPGRELAVQISRVAEKLCQHTDLQIKTILGGNTKRLMVNPEFADVDVLVATVGALSKLVTTGIYRMEEVRHVVLDEADTLLDDSFSEKLGYFLRRFPFYKNHTQDEHNVGTQLILASATMPTNTEEMLQKVIDVQTLHEVSSQNLHKLMPHVEQRFMRISKQSRPSNLLNLVKKDVAKKQPVIVFSNKSATSDFVDIFLNNNGVRSVNLNGDMLMKIRIGRFEQFQDGKYDVLSTTDIGSRGLDTTSARHVINFDFPLHVSDYIHRCGRIGRVGNLTPSVVTNFISSRREVEVVQRIEHAARTGGLLPNVNANIKNIINKRILKDMQAAGIEVPEEEAF</sequence>
<dbReference type="InterPro" id="IPR001650">
    <property type="entry name" value="Helicase_C-like"/>
</dbReference>
<name>A0A034WBB6_BACDO</name>
<dbReference type="SMART" id="SM00487">
    <property type="entry name" value="DEXDc"/>
    <property type="match status" value="1"/>
</dbReference>
<feature type="domain" description="Helicase ATP-binding" evidence="6">
    <location>
        <begin position="134"/>
        <end position="326"/>
    </location>
</feature>
<dbReference type="GO" id="GO:0005524">
    <property type="term" value="F:ATP binding"/>
    <property type="evidence" value="ECO:0007669"/>
    <property type="project" value="UniProtKB-KW"/>
</dbReference>
<evidence type="ECO:0000259" key="7">
    <source>
        <dbReference type="PROSITE" id="PS51194"/>
    </source>
</evidence>
<dbReference type="SUPFAM" id="SSF52540">
    <property type="entry name" value="P-loop containing nucleoside triphosphate hydrolases"/>
    <property type="match status" value="1"/>
</dbReference>
<evidence type="ECO:0000313" key="8">
    <source>
        <dbReference type="EMBL" id="JAC51435.1"/>
    </source>
</evidence>
<dbReference type="Gene3D" id="3.40.50.300">
    <property type="entry name" value="P-loop containing nucleotide triphosphate hydrolases"/>
    <property type="match status" value="2"/>
</dbReference>